<sequence>MNVKIEEIKVLNKNTFVNFASPLGRGKAIWLGNMPIKNENYDVEIDIDEKLWWGSTILGANSKQPKIKEGKDSIELTGEVVAIEEDGLLIVSIGGSLIFVETDLEKNPQKPFVTMRTHHLTMHDSNY</sequence>
<organism evidence="1">
    <name type="scientific">Halomonas sp. RT37</name>
    <dbReference type="NCBI Taxonomy" id="2950872"/>
    <lineage>
        <taxon>Bacteria</taxon>
        <taxon>Pseudomonadati</taxon>
        <taxon>Pseudomonadota</taxon>
        <taxon>Gammaproteobacteria</taxon>
        <taxon>Oceanospirillales</taxon>
        <taxon>Halomonadaceae</taxon>
        <taxon>Halomonas</taxon>
    </lineage>
</organism>
<gene>
    <name evidence="1" type="ORF">NFG58_10045</name>
</gene>
<proteinExistence type="predicted"/>
<dbReference type="AlphaFoldDB" id="A0AAU7KPR2"/>
<name>A0AAU7KPR2_9GAMM</name>
<reference evidence="1" key="1">
    <citation type="submission" date="2022-06" db="EMBL/GenBank/DDBJ databases">
        <title>A novel DMS-producing enzyme.</title>
        <authorList>
            <person name="Zhang Y."/>
        </authorList>
    </citation>
    <scope>NUCLEOTIDE SEQUENCE</scope>
    <source>
        <strain evidence="1">RT37</strain>
    </source>
</reference>
<dbReference type="RefSeq" id="WP_157033035.1">
    <property type="nucleotide sequence ID" value="NZ_CP098827.1"/>
</dbReference>
<dbReference type="EMBL" id="CP098827">
    <property type="protein sequence ID" value="XBO73008.1"/>
    <property type="molecule type" value="Genomic_DNA"/>
</dbReference>
<protein>
    <submittedName>
        <fullName evidence="1">Uncharacterized protein</fullName>
    </submittedName>
</protein>
<evidence type="ECO:0000313" key="1">
    <source>
        <dbReference type="EMBL" id="XBO73008.1"/>
    </source>
</evidence>
<accession>A0AAU7KPR2</accession>